<sequence length="417" mass="47835">MEHTMKAVSASSGAAERHWPSEGWTRVPYWVYTDPDIYQRELETFYYGPTWNYVALECEIPEKGSYKRSWIGERQVVVVRGENDRIHVWENQCAHRGARVCWKNKGKEESFTCPYHQWNYGLEGNLQGVPLKRGVLKKGGMPSDFDNRQHGLRSLSVHVEGGTIWASFSENPLPFAEYCGEEVLVNLRRQFPGKKLRLLGYNRQLIPGNWKLYFENLKDPYHATLLHSFLITFGLWRADTQSESIPGDSGHSIMVSRNVGKTKSEAAAEIARFKEALELLDADTVSPRREFDDGKVVAIAHFPSVVIHQQANTLGVRHVIPKGTDSFELAWTFFGYEDDDDEMTRLRVRHANLYGPAGFVAMEDGEVLCETQHGAHHYGHRSAVVEMGGRDVERQDHMVTEVLIRAFYKHYREMMNL</sequence>
<dbReference type="SUPFAM" id="SSF55961">
    <property type="entry name" value="Bet v1-like"/>
    <property type="match status" value="1"/>
</dbReference>
<reference evidence="8 9" key="1">
    <citation type="journal article" date="2011" name="J. Bacteriol.">
        <title>Complete genome sequence of the type strain Cupriavidus necator N-1.</title>
        <authorList>
            <person name="Poehlein A."/>
            <person name="Kusian B."/>
            <person name="Friedrich B."/>
            <person name="Daniel R."/>
            <person name="Bowien B."/>
        </authorList>
    </citation>
    <scope>NUCLEOTIDE SEQUENCE [LARGE SCALE GENOMIC DNA]</scope>
    <source>
        <strain evidence="9">ATCC 43291 / DSM 13513 / CCUG 52238 / LMG 8453 / N-1</strain>
        <plasmid evidence="8 9">pBB1</plasmid>
    </source>
</reference>
<dbReference type="EC" id="1.14.12.19" evidence="8"/>
<dbReference type="GO" id="GO:0005506">
    <property type="term" value="F:iron ion binding"/>
    <property type="evidence" value="ECO:0007669"/>
    <property type="project" value="InterPro"/>
</dbReference>
<dbReference type="PRINTS" id="PR00090">
    <property type="entry name" value="RNGDIOXGNASE"/>
</dbReference>
<dbReference type="PANTHER" id="PTHR43756:SF1">
    <property type="entry name" value="3-PHENYLPROPIONATE_CINNAMIC ACID DIOXYGENASE SUBUNIT ALPHA"/>
    <property type="match status" value="1"/>
</dbReference>
<proteinExistence type="inferred from homology"/>
<keyword evidence="6" id="KW-0411">Iron-sulfur</keyword>
<dbReference type="GeneID" id="34312677"/>
<dbReference type="InterPro" id="IPR001663">
    <property type="entry name" value="Rng_hydr_dOase-A"/>
</dbReference>
<geneLocation type="plasmid" evidence="8 9">
    <name>pBB1</name>
</geneLocation>
<evidence type="ECO:0000313" key="8">
    <source>
        <dbReference type="EMBL" id="AEI82662.1"/>
    </source>
</evidence>
<dbReference type="HOGENOM" id="CLU_026244_4_0_4"/>
<evidence type="ECO:0000259" key="7">
    <source>
        <dbReference type="PROSITE" id="PS51296"/>
    </source>
</evidence>
<dbReference type="Gene3D" id="3.90.380.10">
    <property type="entry name" value="Naphthalene 1,2-dioxygenase Alpha Subunit, Chain A, domain 1"/>
    <property type="match status" value="1"/>
</dbReference>
<name>F8GVP2_CUPNN</name>
<keyword evidence="8" id="KW-0223">Dioxygenase</keyword>
<dbReference type="AlphaFoldDB" id="F8GVP2"/>
<accession>F8GVP2</accession>
<keyword evidence="3" id="KW-0479">Metal-binding</keyword>
<evidence type="ECO:0000256" key="1">
    <source>
        <dbReference type="ARBA" id="ARBA00008751"/>
    </source>
</evidence>
<dbReference type="CDD" id="cd08880">
    <property type="entry name" value="RHO_alpha_C_ahdA1c-like"/>
    <property type="match status" value="1"/>
</dbReference>
<dbReference type="SUPFAM" id="SSF50022">
    <property type="entry name" value="ISP domain"/>
    <property type="match status" value="1"/>
</dbReference>
<keyword evidence="5" id="KW-0408">Iron</keyword>
<comment type="similarity">
    <text evidence="1">Belongs to the bacterial ring-hydroxylating dioxygenase alpha subunit family.</text>
</comment>
<keyword evidence="4 8" id="KW-0560">Oxidoreductase</keyword>
<organism evidence="8 9">
    <name type="scientific">Cupriavidus necator (strain ATCC 43291 / DSM 13513 / CCUG 52238 / LMG 8453 / N-1)</name>
    <name type="common">Ralstonia eutropha</name>
    <dbReference type="NCBI Taxonomy" id="1042878"/>
    <lineage>
        <taxon>Bacteria</taxon>
        <taxon>Pseudomonadati</taxon>
        <taxon>Pseudomonadota</taxon>
        <taxon>Betaproteobacteria</taxon>
        <taxon>Burkholderiales</taxon>
        <taxon>Burkholderiaceae</taxon>
        <taxon>Cupriavidus</taxon>
    </lineage>
</organism>
<dbReference type="InterPro" id="IPR017941">
    <property type="entry name" value="Rieske_2Fe-2S"/>
</dbReference>
<evidence type="ECO:0000256" key="3">
    <source>
        <dbReference type="ARBA" id="ARBA00022723"/>
    </source>
</evidence>
<dbReference type="PROSITE" id="PS51296">
    <property type="entry name" value="RIESKE"/>
    <property type="match status" value="1"/>
</dbReference>
<dbReference type="Pfam" id="PF00355">
    <property type="entry name" value="Rieske"/>
    <property type="match status" value="1"/>
</dbReference>
<evidence type="ECO:0000256" key="2">
    <source>
        <dbReference type="ARBA" id="ARBA00022714"/>
    </source>
</evidence>
<dbReference type="Gene3D" id="2.102.10.10">
    <property type="entry name" value="Rieske [2Fe-2S] iron-sulphur domain"/>
    <property type="match status" value="1"/>
</dbReference>
<evidence type="ECO:0000256" key="6">
    <source>
        <dbReference type="ARBA" id="ARBA00023014"/>
    </source>
</evidence>
<keyword evidence="8" id="KW-0614">Plasmid</keyword>
<evidence type="ECO:0000256" key="5">
    <source>
        <dbReference type="ARBA" id="ARBA00023004"/>
    </source>
</evidence>
<dbReference type="InterPro" id="IPR015879">
    <property type="entry name" value="Ring_hydroxy_dOase_asu_C_dom"/>
</dbReference>
<feature type="domain" description="Rieske" evidence="7">
    <location>
        <begin position="52"/>
        <end position="166"/>
    </location>
</feature>
<gene>
    <name evidence="8" type="primary">hcaE</name>
    <name evidence="8" type="ordered locus">CNE_BB1p12630</name>
</gene>
<dbReference type="PANTHER" id="PTHR43756">
    <property type="entry name" value="CHOLINE MONOOXYGENASE, CHLOROPLASTIC"/>
    <property type="match status" value="1"/>
</dbReference>
<dbReference type="GO" id="GO:0051537">
    <property type="term" value="F:2 iron, 2 sulfur cluster binding"/>
    <property type="evidence" value="ECO:0007669"/>
    <property type="project" value="UniProtKB-KW"/>
</dbReference>
<dbReference type="Pfam" id="PF00848">
    <property type="entry name" value="Ring_hydroxyl_A"/>
    <property type="match status" value="1"/>
</dbReference>
<protein>
    <submittedName>
        <fullName evidence="8">3-phenylpropionate/cinnamic acid dioxygenase subunit alpha</fullName>
        <ecNumber evidence="8">1.14.12.19</ecNumber>
    </submittedName>
</protein>
<keyword evidence="2" id="KW-0001">2Fe-2S</keyword>
<dbReference type="InterPro" id="IPR043264">
    <property type="entry name" value="AhdA1c-like_alpha_C"/>
</dbReference>
<dbReference type="InterPro" id="IPR036922">
    <property type="entry name" value="Rieske_2Fe-2S_sf"/>
</dbReference>
<dbReference type="GO" id="GO:0008695">
    <property type="term" value="F:3-phenylpropionate dioxygenase activity"/>
    <property type="evidence" value="ECO:0007669"/>
    <property type="project" value="UniProtKB-EC"/>
</dbReference>
<dbReference type="Proteomes" id="UP000006798">
    <property type="component" value="Plasmid pBB1"/>
</dbReference>
<evidence type="ECO:0000313" key="9">
    <source>
        <dbReference type="Proteomes" id="UP000006798"/>
    </source>
</evidence>
<evidence type="ECO:0000256" key="4">
    <source>
        <dbReference type="ARBA" id="ARBA00023002"/>
    </source>
</evidence>
<dbReference type="RefSeq" id="WP_013959694.1">
    <property type="nucleotide sequence ID" value="NC_015727.1"/>
</dbReference>
<dbReference type="KEGG" id="cnc:CNE_BB1p12630"/>
<dbReference type="EMBL" id="CP002879">
    <property type="protein sequence ID" value="AEI82662.1"/>
    <property type="molecule type" value="Genomic_DNA"/>
</dbReference>